<dbReference type="OrthoDB" id="9041755at2759"/>
<dbReference type="EMBL" id="KL289048">
    <property type="protein sequence ID" value="KFZ69252.1"/>
    <property type="molecule type" value="Genomic_DNA"/>
</dbReference>
<keyword evidence="4" id="KW-0175">Coiled coil</keyword>
<feature type="transmembrane region" description="Helical" evidence="5">
    <location>
        <begin position="103"/>
        <end position="123"/>
    </location>
</feature>
<feature type="domain" description="B30.2/SPRY" evidence="6">
    <location>
        <begin position="170"/>
        <end position="257"/>
    </location>
</feature>
<feature type="coiled-coil region" evidence="4">
    <location>
        <begin position="139"/>
        <end position="184"/>
    </location>
</feature>
<evidence type="ECO:0000313" key="7">
    <source>
        <dbReference type="EMBL" id="KFZ69252.1"/>
    </source>
</evidence>
<keyword evidence="5" id="KW-0812">Transmembrane</keyword>
<dbReference type="InterPro" id="IPR053896">
    <property type="entry name" value="BTN3A2-like_Ig-C"/>
</dbReference>
<dbReference type="Pfam" id="PF22705">
    <property type="entry name" value="C2-set_3"/>
    <property type="match status" value="1"/>
</dbReference>
<keyword evidence="3" id="KW-0393">Immunoglobulin domain</keyword>
<comment type="subcellular location">
    <subcellularLocation>
        <location evidence="1">Membrane</location>
    </subcellularLocation>
</comment>
<organism evidence="7 8">
    <name type="scientific">Podiceps cristatus</name>
    <name type="common">Great crested grebe</name>
    <dbReference type="NCBI Taxonomy" id="345573"/>
    <lineage>
        <taxon>Eukaryota</taxon>
        <taxon>Metazoa</taxon>
        <taxon>Chordata</taxon>
        <taxon>Craniata</taxon>
        <taxon>Vertebrata</taxon>
        <taxon>Euteleostomi</taxon>
        <taxon>Archelosauria</taxon>
        <taxon>Archosauria</taxon>
        <taxon>Dinosauria</taxon>
        <taxon>Saurischia</taxon>
        <taxon>Theropoda</taxon>
        <taxon>Coelurosauria</taxon>
        <taxon>Aves</taxon>
        <taxon>Neognathae</taxon>
        <taxon>Neoaves</taxon>
        <taxon>Mirandornithes</taxon>
        <taxon>Podicipediformes</taxon>
        <taxon>Podicipedidae</taxon>
        <taxon>Podiceps</taxon>
    </lineage>
</organism>
<dbReference type="InterPro" id="IPR043136">
    <property type="entry name" value="B30.2/SPRY_sf"/>
</dbReference>
<evidence type="ECO:0000313" key="8">
    <source>
        <dbReference type="Proteomes" id="UP000053854"/>
    </source>
</evidence>
<dbReference type="AlphaFoldDB" id="A0A094LIR5"/>
<evidence type="ECO:0000256" key="1">
    <source>
        <dbReference type="ARBA" id="ARBA00004370"/>
    </source>
</evidence>
<name>A0A094LIR5_PODCR</name>
<proteinExistence type="predicted"/>
<keyword evidence="2 5" id="KW-0472">Membrane</keyword>
<dbReference type="InterPro" id="IPR013320">
    <property type="entry name" value="ConA-like_dom_sf"/>
</dbReference>
<dbReference type="Proteomes" id="UP000053854">
    <property type="component" value="Unassembled WGS sequence"/>
</dbReference>
<feature type="non-terminal residue" evidence="7">
    <location>
        <position position="1"/>
    </location>
</feature>
<keyword evidence="8" id="KW-1185">Reference proteome</keyword>
<keyword evidence="5" id="KW-1133">Transmembrane helix</keyword>
<sequence>SVGGGHDPLLVLDGFEDDGIRLKCISERLFSEVQVLWTDGRGANVTGTPLTTGTPTANANSSIILKPGSGNSVSCKIIDKLLKTSTESSVVIAEVFFPATSPWLAAFVVMLLLSIFLVIAAFYKLRKNSKTTTREQNVEKDLKTEIEQLCNELDEERNRFQKENQDISSKIEKVQNELEFRRARSKAVNITLDENCKHPSLTIKEKNRVISSTQEEISTRAVVVATEGFSEKKHYWEVEVGDKSEWELGVVHEENRN</sequence>
<dbReference type="PROSITE" id="PS50188">
    <property type="entry name" value="B302_SPRY"/>
    <property type="match status" value="1"/>
</dbReference>
<dbReference type="InterPro" id="IPR013783">
    <property type="entry name" value="Ig-like_fold"/>
</dbReference>
<dbReference type="Gene3D" id="2.60.120.920">
    <property type="match status" value="1"/>
</dbReference>
<evidence type="ECO:0000259" key="6">
    <source>
        <dbReference type="PROSITE" id="PS50188"/>
    </source>
</evidence>
<dbReference type="Gene3D" id="2.60.40.10">
    <property type="entry name" value="Immunoglobulins"/>
    <property type="match status" value="1"/>
</dbReference>
<protein>
    <submittedName>
        <fullName evidence="7">Butyrophilin subfamily 2 member A1</fullName>
    </submittedName>
</protein>
<accession>A0A094LIR5</accession>
<evidence type="ECO:0000256" key="4">
    <source>
        <dbReference type="SAM" id="Coils"/>
    </source>
</evidence>
<evidence type="ECO:0000256" key="5">
    <source>
        <dbReference type="SAM" id="Phobius"/>
    </source>
</evidence>
<gene>
    <name evidence="7" type="ORF">N338_01168</name>
</gene>
<dbReference type="PANTHER" id="PTHR24103">
    <property type="entry name" value="E3 UBIQUITIN-PROTEIN LIGASE TRIM"/>
    <property type="match status" value="1"/>
</dbReference>
<dbReference type="SUPFAM" id="SSF49899">
    <property type="entry name" value="Concanavalin A-like lectins/glucanases"/>
    <property type="match status" value="1"/>
</dbReference>
<dbReference type="InterPro" id="IPR001870">
    <property type="entry name" value="B30.2/SPRY"/>
</dbReference>
<evidence type="ECO:0000256" key="2">
    <source>
        <dbReference type="ARBA" id="ARBA00023136"/>
    </source>
</evidence>
<dbReference type="InterPro" id="IPR050143">
    <property type="entry name" value="TRIM/RBCC"/>
</dbReference>
<dbReference type="GO" id="GO:0016020">
    <property type="term" value="C:membrane"/>
    <property type="evidence" value="ECO:0007669"/>
    <property type="project" value="UniProtKB-SubCell"/>
</dbReference>
<reference evidence="7 8" key="1">
    <citation type="submission" date="2014-04" db="EMBL/GenBank/DDBJ databases">
        <title>Genome evolution of avian class.</title>
        <authorList>
            <person name="Zhang G."/>
            <person name="Li C."/>
        </authorList>
    </citation>
    <scope>NUCLEOTIDE SEQUENCE [LARGE SCALE GENOMIC DNA]</scope>
    <source>
        <strain evidence="7">BGI_N338</strain>
    </source>
</reference>
<feature type="non-terminal residue" evidence="7">
    <location>
        <position position="257"/>
    </location>
</feature>
<evidence type="ECO:0000256" key="3">
    <source>
        <dbReference type="ARBA" id="ARBA00023319"/>
    </source>
</evidence>